<evidence type="ECO:0000313" key="5">
    <source>
        <dbReference type="EMBL" id="OBZ67004.1"/>
    </source>
</evidence>
<keyword evidence="2" id="KW-0812">Transmembrane</keyword>
<dbReference type="Gene3D" id="1.10.1280.10">
    <property type="entry name" value="Di-copper center containing domain from catechol oxidase"/>
    <property type="match status" value="1"/>
</dbReference>
<organism evidence="5 6">
    <name type="scientific">Grifola frondosa</name>
    <name type="common">Maitake</name>
    <name type="synonym">Polyporus frondosus</name>
    <dbReference type="NCBI Taxonomy" id="5627"/>
    <lineage>
        <taxon>Eukaryota</taxon>
        <taxon>Fungi</taxon>
        <taxon>Dikarya</taxon>
        <taxon>Basidiomycota</taxon>
        <taxon>Agaricomycotina</taxon>
        <taxon>Agaricomycetes</taxon>
        <taxon>Polyporales</taxon>
        <taxon>Grifolaceae</taxon>
        <taxon>Grifola</taxon>
    </lineage>
</organism>
<dbReference type="AlphaFoldDB" id="A0A1C7LW21"/>
<feature type="transmembrane region" description="Helical" evidence="2">
    <location>
        <begin position="249"/>
        <end position="271"/>
    </location>
</feature>
<feature type="signal peptide" evidence="3">
    <location>
        <begin position="1"/>
        <end position="19"/>
    </location>
</feature>
<evidence type="ECO:0000256" key="3">
    <source>
        <dbReference type="SAM" id="SignalP"/>
    </source>
</evidence>
<name>A0A1C7LW21_GRIFR</name>
<dbReference type="Pfam" id="PF00264">
    <property type="entry name" value="Tyrosinase"/>
    <property type="match status" value="1"/>
</dbReference>
<evidence type="ECO:0000313" key="6">
    <source>
        <dbReference type="Proteomes" id="UP000092993"/>
    </source>
</evidence>
<sequence length="1048" mass="117752">MTSLIKLLLLLSSSYQSLQMRIQSTPRGFSKNGQNCTTTASATLHLTSKLPDDHGHLPNSSTPSVGAVPHDASTLLGIVVVSSDVLDDTHGAPHDESTNWRSRRHSAFATSNKPSFEASNELGVFSRAMRLIGISDDRTAEAALRTVGVEDLRWTTPTRLRSTVASLFPTKMGVHKDACTRSRSNSTGILRNVLGHYNMFNLPLSLSWLPWKFLVRQDYAYESLPFNNTDPEDTADPDSDVSHNFTKRYLRNIFILALIAFVPVFALLASISKWITGHPPLYEKGGEKYLWIANHVHGCGWGNAMQELLFNSYLRIERSEHYSSFSWKRIPSRIPLSAMIRGPSWGTFPEGDRTPRSVTQRFSTKLAPRVPSFRSEDVNGASVNPSAETIIQAWIQKLNSIDDKCVEIEHTSHSIFDIWLFADGDRLLDNWPLLSTSPIMTGFSWSTLVELAFDNNRETISPTSSISRTFPLYRSRWARRLQTTLQIPIANLIWLDRTELFPSLPDKWESIMSDAPAEKRKELYDLHCYPETDKIVERVEEIRQTNAGSGLENVYIMTNGPASWIAELKDALEAKYPWKNIASSRDLVLNHEQKYIAQAIDMLVGQRAQVFIGNGVLLKSKRDDCYIALYRDFFHRIGDLANEKASGSYSSDDPTASRSHGVRLRSEEWSDAISARHLRHTLLKLDIMFRLQLCAVVIIVTLLSQSTAEANRCKTPSIRKEWRSLSALERAEWIRAVKCLTDYPHTNALTPSVNPFVSKIPPVNKSGSFYDDFVYMHMDLNTRIHGTGLFLPFHRWYVAVYETALKDKCGFKGAFRYWNWTIDSAYVHHGTIFQEADSVSGLGGWGAPAKDFSVTDGAFTDFSISYPSPHILRRNFTLQPYFGLNAVLPIFPNEGMDANASFTLEAITALINWTPGDFVGFQFAFEQPEDAHGGVHLILGGDLACQCPINAPANCTPGPTWSANDKSRIISLQGRMVDKVWYDWQHKSASNFWAYKGGSVQNITNLQALHDYPNGMPPELSLNSTMPAEVAIRDVMNTTGGSLCYVYE</sequence>
<keyword evidence="6" id="KW-1185">Reference proteome</keyword>
<keyword evidence="1" id="KW-0479">Metal-binding</keyword>
<dbReference type="STRING" id="5627.A0A1C7LW21"/>
<dbReference type="CDD" id="cd11296">
    <property type="entry name" value="O-FucT_like"/>
    <property type="match status" value="1"/>
</dbReference>
<reference evidence="5 6" key="1">
    <citation type="submission" date="2016-03" db="EMBL/GenBank/DDBJ databases">
        <title>Whole genome sequencing of Grifola frondosa 9006-11.</title>
        <authorList>
            <person name="Min B."/>
            <person name="Park H."/>
            <person name="Kim J.-G."/>
            <person name="Cho H."/>
            <person name="Oh Y.-L."/>
            <person name="Kong W.-S."/>
            <person name="Choi I.-G."/>
        </authorList>
    </citation>
    <scope>NUCLEOTIDE SEQUENCE [LARGE SCALE GENOMIC DNA]</scope>
    <source>
        <strain evidence="5 6">9006-11</strain>
    </source>
</reference>
<protein>
    <recommendedName>
        <fullName evidence="4">Tyrosinase copper-binding domain-containing protein</fullName>
    </recommendedName>
</protein>
<evidence type="ECO:0000256" key="1">
    <source>
        <dbReference type="ARBA" id="ARBA00022723"/>
    </source>
</evidence>
<evidence type="ECO:0000256" key="2">
    <source>
        <dbReference type="SAM" id="Phobius"/>
    </source>
</evidence>
<dbReference type="GO" id="GO:0046872">
    <property type="term" value="F:metal ion binding"/>
    <property type="evidence" value="ECO:0007669"/>
    <property type="project" value="UniProtKB-KW"/>
</dbReference>
<dbReference type="Gene3D" id="3.40.50.11350">
    <property type="match status" value="1"/>
</dbReference>
<dbReference type="GO" id="GO:0016491">
    <property type="term" value="F:oxidoreductase activity"/>
    <property type="evidence" value="ECO:0007669"/>
    <property type="project" value="InterPro"/>
</dbReference>
<dbReference type="OrthoDB" id="6132182at2759"/>
<keyword evidence="2" id="KW-1133">Transmembrane helix</keyword>
<feature type="chain" id="PRO_5008888833" description="Tyrosinase copper-binding domain-containing protein" evidence="3">
    <location>
        <begin position="20"/>
        <end position="1048"/>
    </location>
</feature>
<dbReference type="PANTHER" id="PTHR11474:SF127">
    <property type="entry name" value="TYROSINASE COPPER-BINDING DOMAIN-CONTAINING PROTEIN"/>
    <property type="match status" value="1"/>
</dbReference>
<dbReference type="PANTHER" id="PTHR11474">
    <property type="entry name" value="TYROSINASE FAMILY MEMBER"/>
    <property type="match status" value="1"/>
</dbReference>
<dbReference type="SUPFAM" id="SSF48056">
    <property type="entry name" value="Di-copper centre-containing domain"/>
    <property type="match status" value="1"/>
</dbReference>
<evidence type="ECO:0000259" key="4">
    <source>
        <dbReference type="PROSITE" id="PS00497"/>
    </source>
</evidence>
<proteinExistence type="predicted"/>
<keyword evidence="3" id="KW-0732">Signal</keyword>
<dbReference type="InterPro" id="IPR008922">
    <property type="entry name" value="Di-copper_centre_dom_sf"/>
</dbReference>
<dbReference type="InterPro" id="IPR002227">
    <property type="entry name" value="Tyrosinase_Cu-bd"/>
</dbReference>
<comment type="caution">
    <text evidence="5">The sequence shown here is derived from an EMBL/GenBank/DDBJ whole genome shotgun (WGS) entry which is preliminary data.</text>
</comment>
<accession>A0A1C7LW21</accession>
<dbReference type="Proteomes" id="UP000092993">
    <property type="component" value="Unassembled WGS sequence"/>
</dbReference>
<gene>
    <name evidence="5" type="ORF">A0H81_12820</name>
</gene>
<feature type="domain" description="Tyrosinase copper-binding" evidence="4">
    <location>
        <begin position="785"/>
        <end position="802"/>
    </location>
</feature>
<dbReference type="InterPro" id="IPR050316">
    <property type="entry name" value="Tyrosinase/Hemocyanin"/>
</dbReference>
<keyword evidence="2" id="KW-0472">Membrane</keyword>
<dbReference type="EMBL" id="LUGG01000025">
    <property type="protein sequence ID" value="OBZ67004.1"/>
    <property type="molecule type" value="Genomic_DNA"/>
</dbReference>
<dbReference type="PROSITE" id="PS00497">
    <property type="entry name" value="TYROSINASE_1"/>
    <property type="match status" value="1"/>
</dbReference>